<evidence type="ECO:0000313" key="4">
    <source>
        <dbReference type="Proteomes" id="UP000824225"/>
    </source>
</evidence>
<reference evidence="3" key="2">
    <citation type="submission" date="2021-04" db="EMBL/GenBank/DDBJ databases">
        <authorList>
            <person name="Gilroy R."/>
        </authorList>
    </citation>
    <scope>NUCLEOTIDE SEQUENCE</scope>
    <source>
        <strain evidence="3">CHK186-16707</strain>
    </source>
</reference>
<proteinExistence type="predicted"/>
<evidence type="ECO:0000313" key="3">
    <source>
        <dbReference type="EMBL" id="HJA08989.1"/>
    </source>
</evidence>
<feature type="coiled-coil region" evidence="1">
    <location>
        <begin position="217"/>
        <end position="270"/>
    </location>
</feature>
<keyword evidence="1" id="KW-0175">Coiled coil</keyword>
<accession>A0A9D2HEH3</accession>
<dbReference type="Proteomes" id="UP000824225">
    <property type="component" value="Unassembled WGS sequence"/>
</dbReference>
<feature type="region of interest" description="Disordered" evidence="2">
    <location>
        <begin position="1"/>
        <end position="50"/>
    </location>
</feature>
<dbReference type="AlphaFoldDB" id="A0A9D2HEH3"/>
<sequence length="835" mass="89883">MSQISSLPNSGVTDSPLITPGTASTSSSVKPDAAPQSSGPDAGQPAPTTLHNLQNAGARMQEMARVAVDRAGGLPCLEGNTLDRIKSQIPRPGIFSGRASYNAMTHAAEDCDAAARALSRVPVGEFSQNPISDEAFDALQNFVKAQNAFSASIDTFVKETGKSSPGLESLRQAAQFRAAEALNFAASMQAGIGAPDRTVTEGIRQMSPEMHGGVHILNNLRDEAAALFDRIDSLQAKQGQMPVESFRQEIADLRKDMDALKGKLSTQRQKAKFTADDGVFGALDGMISRAGQRLDNLAKLNPQAGVYAAVNAALPRISDKVYQSVAEHIPYGKRETLATAVNNYNATVKRLLDGVENGTISRQDLEQGMRDAADALDCSATDDAIALFCDMQSNKLPIPPALEHFVLRTPAAVPQNKFTGEINEVCGMLDAVRLNNHARVEYITAAYDHNLDLQTVVEASLRGIPLDQLELEAGDGVLTEARKLGQGAANSVDLCVYNGKDGEDRRLVFKPELGARRGLEHLTAGVLGYNSQVRAMQLNVAAHRAAEALGCGSTIAKSRIGCHEGEIGLFMEQAQGRAAYDLQRGSVFCRAADGTELRGRGVYEYLAGKGLLATARANVMRECNNLEWADLLSGQVDRHGDNYLLYLDPDTGEARITGIDNDASFGSRRLGANQVDVSGDDPRLQALLEDLRRVGVTPVDGRVDLTGMSNEQVAVIRRHLGFNQASLPAAIDRTTYDHLMAIDENQYRESMSACMDEDAVNTAMTRLDAAKKHAMELESLGCVIDNWAAPATEVIIRDSRVPVPLDGGNDIRAAAMVQNGFYNRDLAYFLEPLPF</sequence>
<gene>
    <name evidence="3" type="ORF">H9962_07365</name>
</gene>
<name>A0A9D2HEH3_9BACT</name>
<dbReference type="EMBL" id="DXAN01000023">
    <property type="protein sequence ID" value="HJA08989.1"/>
    <property type="molecule type" value="Genomic_DNA"/>
</dbReference>
<feature type="compositionally biased region" description="Polar residues" evidence="2">
    <location>
        <begin position="1"/>
        <end position="13"/>
    </location>
</feature>
<reference evidence="3" key="1">
    <citation type="journal article" date="2021" name="PeerJ">
        <title>Extensive microbial diversity within the chicken gut microbiome revealed by metagenomics and culture.</title>
        <authorList>
            <person name="Gilroy R."/>
            <person name="Ravi A."/>
            <person name="Getino M."/>
            <person name="Pursley I."/>
            <person name="Horton D.L."/>
            <person name="Alikhan N.F."/>
            <person name="Baker D."/>
            <person name="Gharbi K."/>
            <person name="Hall N."/>
            <person name="Watson M."/>
            <person name="Adriaenssens E.M."/>
            <person name="Foster-Nyarko E."/>
            <person name="Jarju S."/>
            <person name="Secka A."/>
            <person name="Antonio M."/>
            <person name="Oren A."/>
            <person name="Chaudhuri R.R."/>
            <person name="La Ragione R."/>
            <person name="Hildebrand F."/>
            <person name="Pallen M.J."/>
        </authorList>
    </citation>
    <scope>NUCLEOTIDE SEQUENCE</scope>
    <source>
        <strain evidence="3">CHK186-16707</strain>
    </source>
</reference>
<evidence type="ECO:0000256" key="2">
    <source>
        <dbReference type="SAM" id="MobiDB-lite"/>
    </source>
</evidence>
<comment type="caution">
    <text evidence="3">The sequence shown here is derived from an EMBL/GenBank/DDBJ whole genome shotgun (WGS) entry which is preliminary data.</text>
</comment>
<evidence type="ECO:0000256" key="1">
    <source>
        <dbReference type="SAM" id="Coils"/>
    </source>
</evidence>
<protein>
    <submittedName>
        <fullName evidence="3">Uncharacterized protein</fullName>
    </submittedName>
</protein>
<organism evidence="3 4">
    <name type="scientific">Candidatus Mailhella merdigallinarum</name>
    <dbReference type="NCBI Taxonomy" id="2838658"/>
    <lineage>
        <taxon>Bacteria</taxon>
        <taxon>Pseudomonadati</taxon>
        <taxon>Thermodesulfobacteriota</taxon>
        <taxon>Desulfovibrionia</taxon>
        <taxon>Desulfovibrionales</taxon>
        <taxon>Desulfovibrionaceae</taxon>
        <taxon>Mailhella</taxon>
    </lineage>
</organism>
<feature type="compositionally biased region" description="Polar residues" evidence="2">
    <location>
        <begin position="21"/>
        <end position="39"/>
    </location>
</feature>